<organism evidence="5 6">
    <name type="scientific">Candidatus Terrybacteria bacterium RIFCSPHIGHO2_02_41_19</name>
    <dbReference type="NCBI Taxonomy" id="1802364"/>
    <lineage>
        <taxon>Bacteria</taxon>
        <taxon>Candidatus Terryibacteriota</taxon>
    </lineage>
</organism>
<feature type="site" description="Stabilizes the basic form of H active site to accept a proton" evidence="4">
    <location>
        <position position="92"/>
    </location>
</feature>
<keyword evidence="1 4" id="KW-0820">tRNA-binding</keyword>
<reference evidence="5 6" key="1">
    <citation type="journal article" date="2016" name="Nat. Commun.">
        <title>Thousands of microbial genomes shed light on interconnected biogeochemical processes in an aquifer system.</title>
        <authorList>
            <person name="Anantharaman K."/>
            <person name="Brown C.T."/>
            <person name="Hug L.A."/>
            <person name="Sharon I."/>
            <person name="Castelle C.J."/>
            <person name="Probst A.J."/>
            <person name="Thomas B.C."/>
            <person name="Singh A."/>
            <person name="Wilkins M.J."/>
            <person name="Karaoz U."/>
            <person name="Brodie E.L."/>
            <person name="Williams K.H."/>
            <person name="Hubbard S.S."/>
            <person name="Banfield J.F."/>
        </authorList>
    </citation>
    <scope>NUCLEOTIDE SEQUENCE [LARGE SCALE GENOMIC DNA]</scope>
</reference>
<comment type="caution">
    <text evidence="4">Lacks conserved residue(s) required for the propagation of feature annotation.</text>
</comment>
<dbReference type="SUPFAM" id="SSF53178">
    <property type="entry name" value="Peptidyl-tRNA hydrolase-like"/>
    <property type="match status" value="1"/>
</dbReference>
<gene>
    <name evidence="4" type="primary">pth</name>
    <name evidence="5" type="ORF">A2W59_00130</name>
</gene>
<accession>A0A1G2PU51</accession>
<dbReference type="GO" id="GO:0005737">
    <property type="term" value="C:cytoplasm"/>
    <property type="evidence" value="ECO:0007669"/>
    <property type="project" value="UniProtKB-SubCell"/>
</dbReference>
<dbReference type="HAMAP" id="MF_00083">
    <property type="entry name" value="Pept_tRNA_hydro_bact"/>
    <property type="match status" value="1"/>
</dbReference>
<feature type="binding site" evidence="4">
    <location>
        <position position="14"/>
    </location>
    <ligand>
        <name>tRNA</name>
        <dbReference type="ChEBI" id="CHEBI:17843"/>
    </ligand>
</feature>
<dbReference type="EMBL" id="MHSU01000007">
    <property type="protein sequence ID" value="OHA51112.1"/>
    <property type="molecule type" value="Genomic_DNA"/>
</dbReference>
<evidence type="ECO:0000313" key="5">
    <source>
        <dbReference type="EMBL" id="OHA51112.1"/>
    </source>
</evidence>
<comment type="similarity">
    <text evidence="4">Belongs to the PTH family.</text>
</comment>
<dbReference type="GO" id="GO:0006515">
    <property type="term" value="P:protein quality control for misfolded or incompletely synthesized proteins"/>
    <property type="evidence" value="ECO:0007669"/>
    <property type="project" value="UniProtKB-UniRule"/>
</dbReference>
<comment type="function">
    <text evidence="4">Hydrolyzes ribosome-free peptidyl-tRNAs (with 1 or more amino acids incorporated), which drop off the ribosome during protein synthesis, or as a result of ribosome stalling.</text>
</comment>
<comment type="catalytic activity">
    <reaction evidence="4">
        <text>an N-acyl-L-alpha-aminoacyl-tRNA + H2O = an N-acyl-L-amino acid + a tRNA + H(+)</text>
        <dbReference type="Rhea" id="RHEA:54448"/>
        <dbReference type="Rhea" id="RHEA-COMP:10123"/>
        <dbReference type="Rhea" id="RHEA-COMP:13883"/>
        <dbReference type="ChEBI" id="CHEBI:15377"/>
        <dbReference type="ChEBI" id="CHEBI:15378"/>
        <dbReference type="ChEBI" id="CHEBI:59874"/>
        <dbReference type="ChEBI" id="CHEBI:78442"/>
        <dbReference type="ChEBI" id="CHEBI:138191"/>
        <dbReference type="EC" id="3.1.1.29"/>
    </reaction>
</comment>
<evidence type="ECO:0000256" key="3">
    <source>
        <dbReference type="ARBA" id="ARBA00022884"/>
    </source>
</evidence>
<dbReference type="EC" id="3.1.1.29" evidence="4"/>
<evidence type="ECO:0000313" key="6">
    <source>
        <dbReference type="Proteomes" id="UP000178646"/>
    </source>
</evidence>
<dbReference type="GO" id="GO:0000049">
    <property type="term" value="F:tRNA binding"/>
    <property type="evidence" value="ECO:0007669"/>
    <property type="project" value="UniProtKB-UniRule"/>
</dbReference>
<keyword evidence="4" id="KW-0963">Cytoplasm</keyword>
<dbReference type="CDD" id="cd00462">
    <property type="entry name" value="PTH"/>
    <property type="match status" value="1"/>
</dbReference>
<protein>
    <recommendedName>
        <fullName evidence="4">Peptidyl-tRNA hydrolase</fullName>
        <shortName evidence="4">Pth</shortName>
        <ecNumber evidence="4">3.1.1.29</ecNumber>
    </recommendedName>
</protein>
<dbReference type="NCBIfam" id="TIGR00447">
    <property type="entry name" value="pth"/>
    <property type="match status" value="1"/>
</dbReference>
<dbReference type="Proteomes" id="UP000178646">
    <property type="component" value="Unassembled WGS sequence"/>
</dbReference>
<evidence type="ECO:0000256" key="4">
    <source>
        <dbReference type="HAMAP-Rule" id="MF_00083"/>
    </source>
</evidence>
<comment type="function">
    <text evidence="4">Catalyzes the release of premature peptidyl moieties from peptidyl-tRNA molecules trapped in stalled 50S ribosomal subunits, and thus maintains levels of free tRNAs and 50S ribosomes.</text>
</comment>
<dbReference type="PANTHER" id="PTHR17224">
    <property type="entry name" value="PEPTIDYL-TRNA HYDROLASE"/>
    <property type="match status" value="1"/>
</dbReference>
<evidence type="ECO:0000256" key="1">
    <source>
        <dbReference type="ARBA" id="ARBA00022555"/>
    </source>
</evidence>
<dbReference type="PANTHER" id="PTHR17224:SF1">
    <property type="entry name" value="PEPTIDYL-TRNA HYDROLASE"/>
    <property type="match status" value="1"/>
</dbReference>
<name>A0A1G2PU51_9BACT</name>
<evidence type="ECO:0000256" key="2">
    <source>
        <dbReference type="ARBA" id="ARBA00022801"/>
    </source>
</evidence>
<keyword evidence="3 4" id="KW-0694">RNA-binding</keyword>
<feature type="binding site" evidence="4">
    <location>
        <position position="68"/>
    </location>
    <ligand>
        <name>tRNA</name>
        <dbReference type="ChEBI" id="CHEBI:17843"/>
    </ligand>
</feature>
<feature type="active site" description="Proton acceptor" evidence="4">
    <location>
        <position position="19"/>
    </location>
</feature>
<dbReference type="AlphaFoldDB" id="A0A1G2PU51"/>
<dbReference type="GO" id="GO:0072344">
    <property type="term" value="P:rescue of stalled ribosome"/>
    <property type="evidence" value="ECO:0007669"/>
    <property type="project" value="UniProtKB-UniRule"/>
</dbReference>
<feature type="binding site" evidence="4">
    <location>
        <position position="66"/>
    </location>
    <ligand>
        <name>tRNA</name>
        <dbReference type="ChEBI" id="CHEBI:17843"/>
    </ligand>
</feature>
<dbReference type="InterPro" id="IPR001328">
    <property type="entry name" value="Pept_tRNA_hydro"/>
</dbReference>
<keyword evidence="2 4" id="KW-0378">Hydrolase</keyword>
<proteinExistence type="inferred from homology"/>
<dbReference type="Gene3D" id="3.40.50.1470">
    <property type="entry name" value="Peptidyl-tRNA hydrolase"/>
    <property type="match status" value="1"/>
</dbReference>
<feature type="site" description="Discriminates between blocked and unblocked aminoacyl-tRNA" evidence="4">
    <location>
        <position position="9"/>
    </location>
</feature>
<dbReference type="InterPro" id="IPR036416">
    <property type="entry name" value="Pept_tRNA_hydro_sf"/>
</dbReference>
<sequence length="194" mass="21173">MRYIVGLGNPREEYEMTRHNAGRMAVLAFVKKEGIDPPEFDKKLKALVAKGEVGGEKIQIILPETFMNKSGDSLNPLALSVKKAENLVVVHDDIDLPLGKVKISFGKNSGGHKGVESVIKAVKTINFTRMRIGISSTNAKGVVKKPSGDKFLDYIVGKFKPVEMAEMKKVAKKSAEALRVIVSDGTEKAMGEFN</sequence>
<dbReference type="GO" id="GO:0004045">
    <property type="term" value="F:peptidyl-tRNA hydrolase activity"/>
    <property type="evidence" value="ECO:0007669"/>
    <property type="project" value="UniProtKB-UniRule"/>
</dbReference>
<comment type="subcellular location">
    <subcellularLocation>
        <location evidence="4">Cytoplasm</location>
    </subcellularLocation>
</comment>
<dbReference type="Pfam" id="PF01195">
    <property type="entry name" value="Pept_tRNA_hydro"/>
    <property type="match status" value="1"/>
</dbReference>
<comment type="subunit">
    <text evidence="4">Monomer.</text>
</comment>
<comment type="caution">
    <text evidence="5">The sequence shown here is derived from an EMBL/GenBank/DDBJ whole genome shotgun (WGS) entry which is preliminary data.</text>
</comment>